<evidence type="ECO:0000313" key="1">
    <source>
        <dbReference type="EMBL" id="MDO5975815.1"/>
    </source>
</evidence>
<gene>
    <name evidence="1" type="ORF">Q4Q40_16590</name>
</gene>
<accession>A0ABT8WRN2</accession>
<name>A0ABT8WRN2_9FLAO</name>
<keyword evidence="2" id="KW-1185">Reference proteome</keyword>
<dbReference type="Proteomes" id="UP001176806">
    <property type="component" value="Unassembled WGS sequence"/>
</dbReference>
<dbReference type="EMBL" id="JAUOEL010000006">
    <property type="protein sequence ID" value="MDO5975815.1"/>
    <property type="molecule type" value="Genomic_DNA"/>
</dbReference>
<dbReference type="InterPro" id="IPR036514">
    <property type="entry name" value="SGNH_hydro_sf"/>
</dbReference>
<sequence length="318" mass="37497">MKKIFFKTALYVILILILLEVIVRVLHLAKDNPIRFVDKHKVEKWLPNQEGYSVTGNRRQNFTKFHINNSGYNSYREFIPTKEKKEIALVGDSFIEGFHQNYYNSIGKKIEDRLEGVEVYEYAYAGYDLSDQLHLIYAYKDQFDLIDYVVIGLKFEDDLTRSEYHVVQDRMHLESPLYKKARSIKLLVYAQNIGILESLWKLAGRLSYIGKKQTNTPKEVISKEAIEKTHLTYIENFKSLVNNYGFDKERFVFLLDTSITPSIFLDYLVSNNYKYLDTYEVLNKSKSPTTLIYDRHWNNHGRRLIAELIANHVFISEE</sequence>
<reference evidence="1" key="1">
    <citation type="submission" date="2023-07" db="EMBL/GenBank/DDBJ databases">
        <title>Two novel species in the genus Flavivirga.</title>
        <authorList>
            <person name="Kwon K."/>
        </authorList>
    </citation>
    <scope>NUCLEOTIDE SEQUENCE</scope>
    <source>
        <strain evidence="1">KACC 14158</strain>
    </source>
</reference>
<proteinExistence type="predicted"/>
<organism evidence="1 2">
    <name type="scientific">Flavivirga jejuensis</name>
    <dbReference type="NCBI Taxonomy" id="870487"/>
    <lineage>
        <taxon>Bacteria</taxon>
        <taxon>Pseudomonadati</taxon>
        <taxon>Bacteroidota</taxon>
        <taxon>Flavobacteriia</taxon>
        <taxon>Flavobacteriales</taxon>
        <taxon>Flavobacteriaceae</taxon>
        <taxon>Flavivirga</taxon>
    </lineage>
</organism>
<dbReference type="RefSeq" id="WP_303303050.1">
    <property type="nucleotide sequence ID" value="NZ_BAABDA010000046.1"/>
</dbReference>
<dbReference type="Gene3D" id="3.40.50.1110">
    <property type="entry name" value="SGNH hydrolase"/>
    <property type="match status" value="1"/>
</dbReference>
<dbReference type="SUPFAM" id="SSF52266">
    <property type="entry name" value="SGNH hydrolase"/>
    <property type="match status" value="1"/>
</dbReference>
<comment type="caution">
    <text evidence="1">The sequence shown here is derived from an EMBL/GenBank/DDBJ whole genome shotgun (WGS) entry which is preliminary data.</text>
</comment>
<protein>
    <recommendedName>
        <fullName evidence="3">SGNH/GDSL hydrolase family protein</fullName>
    </recommendedName>
</protein>
<evidence type="ECO:0000313" key="2">
    <source>
        <dbReference type="Proteomes" id="UP001176806"/>
    </source>
</evidence>
<evidence type="ECO:0008006" key="3">
    <source>
        <dbReference type="Google" id="ProtNLM"/>
    </source>
</evidence>